<dbReference type="FunFam" id="3.10.450.10:FF:000004">
    <property type="entry name" value="Cystatin C"/>
    <property type="match status" value="1"/>
</dbReference>
<dbReference type="PANTHER" id="PTHR46186">
    <property type="entry name" value="CYSTATIN"/>
    <property type="match status" value="1"/>
</dbReference>
<dbReference type="Proteomes" id="UP001187315">
    <property type="component" value="Unassembled WGS sequence"/>
</dbReference>
<comment type="similarity">
    <text evidence="1">Belongs to the cystatin family.</text>
</comment>
<dbReference type="CDD" id="cd00042">
    <property type="entry name" value="CY"/>
    <property type="match status" value="1"/>
</dbReference>
<accession>A0AA88NA56</accession>
<keyword evidence="6" id="KW-1185">Reference proteome</keyword>
<evidence type="ECO:0000256" key="1">
    <source>
        <dbReference type="ARBA" id="ARBA00009403"/>
    </source>
</evidence>
<name>A0AA88NA56_TACVA</name>
<dbReference type="SMART" id="SM00043">
    <property type="entry name" value="CY"/>
    <property type="match status" value="1"/>
</dbReference>
<organism evidence="5 6">
    <name type="scientific">Tachysurus vachellii</name>
    <name type="common">Darkbarbel catfish</name>
    <name type="synonym">Pelteobagrus vachellii</name>
    <dbReference type="NCBI Taxonomy" id="175792"/>
    <lineage>
        <taxon>Eukaryota</taxon>
        <taxon>Metazoa</taxon>
        <taxon>Chordata</taxon>
        <taxon>Craniata</taxon>
        <taxon>Vertebrata</taxon>
        <taxon>Euteleostomi</taxon>
        <taxon>Actinopterygii</taxon>
        <taxon>Neopterygii</taxon>
        <taxon>Teleostei</taxon>
        <taxon>Ostariophysi</taxon>
        <taxon>Siluriformes</taxon>
        <taxon>Bagridae</taxon>
        <taxon>Tachysurus</taxon>
    </lineage>
</organism>
<dbReference type="GO" id="GO:0031982">
    <property type="term" value="C:vesicle"/>
    <property type="evidence" value="ECO:0007669"/>
    <property type="project" value="TreeGrafter"/>
</dbReference>
<evidence type="ECO:0000313" key="6">
    <source>
        <dbReference type="Proteomes" id="UP001187315"/>
    </source>
</evidence>
<dbReference type="GO" id="GO:0004869">
    <property type="term" value="F:cysteine-type endopeptidase inhibitor activity"/>
    <property type="evidence" value="ECO:0007669"/>
    <property type="project" value="InterPro"/>
</dbReference>
<dbReference type="Pfam" id="PF00031">
    <property type="entry name" value="Cystatin"/>
    <property type="match status" value="1"/>
</dbReference>
<comment type="caution">
    <text evidence="5">The sequence shown here is derived from an EMBL/GenBank/DDBJ whole genome shotgun (WGS) entry which is preliminary data.</text>
</comment>
<dbReference type="InterPro" id="IPR018073">
    <property type="entry name" value="Prot_inh_cystat_CS"/>
</dbReference>
<gene>
    <name evidence="5" type="ORF">Q7C36_008232</name>
</gene>
<feature type="domain" description="Cystatin" evidence="4">
    <location>
        <begin position="20"/>
        <end position="128"/>
    </location>
</feature>
<dbReference type="EMBL" id="JAVHJS010000007">
    <property type="protein sequence ID" value="KAK2853031.1"/>
    <property type="molecule type" value="Genomic_DNA"/>
</dbReference>
<dbReference type="Gene3D" id="3.10.450.10">
    <property type="match status" value="1"/>
</dbReference>
<evidence type="ECO:0000256" key="2">
    <source>
        <dbReference type="ARBA" id="ARBA00023157"/>
    </source>
</evidence>
<feature type="chain" id="PRO_5041697934" description="Cystatin domain-containing protein" evidence="3">
    <location>
        <begin position="20"/>
        <end position="128"/>
    </location>
</feature>
<dbReference type="InterPro" id="IPR000010">
    <property type="entry name" value="Cystatin_dom"/>
</dbReference>
<dbReference type="PANTHER" id="PTHR46186:SF12">
    <property type="entry name" value="CYSTATIN C (AMYLOID ANGIOPATHY AND CEREBRAL HEMORRHAGE)-RELATED"/>
    <property type="match status" value="1"/>
</dbReference>
<evidence type="ECO:0000256" key="3">
    <source>
        <dbReference type="SAM" id="SignalP"/>
    </source>
</evidence>
<keyword evidence="2" id="KW-1015">Disulfide bond</keyword>
<evidence type="ECO:0000313" key="5">
    <source>
        <dbReference type="EMBL" id="KAK2853031.1"/>
    </source>
</evidence>
<dbReference type="GO" id="GO:0005615">
    <property type="term" value="C:extracellular space"/>
    <property type="evidence" value="ECO:0007669"/>
    <property type="project" value="TreeGrafter"/>
</dbReference>
<keyword evidence="3" id="KW-0732">Signal</keyword>
<feature type="signal peptide" evidence="3">
    <location>
        <begin position="1"/>
        <end position="19"/>
    </location>
</feature>
<evidence type="ECO:0000259" key="4">
    <source>
        <dbReference type="SMART" id="SM00043"/>
    </source>
</evidence>
<proteinExistence type="inferred from homology"/>
<dbReference type="InterPro" id="IPR046350">
    <property type="entry name" value="Cystatin_sf"/>
</dbReference>
<dbReference type="PROSITE" id="PS00287">
    <property type="entry name" value="CYSTATIN"/>
    <property type="match status" value="1"/>
</dbReference>
<dbReference type="GO" id="GO:0005737">
    <property type="term" value="C:cytoplasm"/>
    <property type="evidence" value="ECO:0007669"/>
    <property type="project" value="TreeGrafter"/>
</dbReference>
<sequence length="128" mass="13888">MLVKVLAPLLTVFLALASADMVGAPEDADINSPEIQNALHFAVAQYNAESDSIYTSQIVKVISVQTQVVAGVKYIFTVEMAKTSCKKTEAKDNCAMNSDPAIAQPHECMLAVWSQPWINSVQLIENTC</sequence>
<reference evidence="5" key="1">
    <citation type="submission" date="2023-08" db="EMBL/GenBank/DDBJ databases">
        <title>Pelteobagrus vachellii genome.</title>
        <authorList>
            <person name="Liu H."/>
        </authorList>
    </citation>
    <scope>NUCLEOTIDE SEQUENCE</scope>
    <source>
        <strain evidence="5">PRFRI_2022a</strain>
        <tissue evidence="5">Muscle</tissue>
    </source>
</reference>
<dbReference type="SUPFAM" id="SSF54403">
    <property type="entry name" value="Cystatin/monellin"/>
    <property type="match status" value="1"/>
</dbReference>
<protein>
    <recommendedName>
        <fullName evidence="4">Cystatin domain-containing protein</fullName>
    </recommendedName>
</protein>
<dbReference type="AlphaFoldDB" id="A0AA88NA56"/>